<evidence type="ECO:0000256" key="1">
    <source>
        <dbReference type="ARBA" id="ARBA00010701"/>
    </source>
</evidence>
<keyword evidence="4 5" id="KW-0443">Lipid metabolism</keyword>
<dbReference type="PANTHER" id="PTHR31828:SF15">
    <property type="entry name" value="PHOSPHOLIPASE A1"/>
    <property type="match status" value="1"/>
</dbReference>
<protein>
    <recommendedName>
        <fullName evidence="5">Phospholipase A1</fullName>
        <ecNumber evidence="5">3.1.1.-</ecNumber>
    </recommendedName>
</protein>
<feature type="domain" description="Fungal lipase-type" evidence="6">
    <location>
        <begin position="134"/>
        <end position="286"/>
    </location>
</feature>
<evidence type="ECO:0000256" key="4">
    <source>
        <dbReference type="ARBA" id="ARBA00023098"/>
    </source>
</evidence>
<evidence type="ECO:0000259" key="6">
    <source>
        <dbReference type="Pfam" id="PF01764"/>
    </source>
</evidence>
<dbReference type="Gramene" id="Psat07G0307400-T1">
    <property type="protein sequence ID" value="KAI5386791.1"/>
    <property type="gene ID" value="KIW84_073074"/>
</dbReference>
<evidence type="ECO:0000256" key="5">
    <source>
        <dbReference type="RuleBase" id="RU367093"/>
    </source>
</evidence>
<dbReference type="FunFam" id="3.40.50.1820:FF:000065">
    <property type="entry name" value="Phospholipase A1-II 3"/>
    <property type="match status" value="1"/>
</dbReference>
<comment type="caution">
    <text evidence="7">The sequence shown here is derived from an EMBL/GenBank/DDBJ whole genome shotgun (WGS) entry which is preliminary data.</text>
</comment>
<accession>A0A9D4VQ94</accession>
<sequence>MGSIARTWRELSGQSKWKSLLDPLNIDLRRYVLHYGQLAQATYDAFNFEKLSKYAGNCLYSKRDFFSKVHLEIDNPFKYSVTKYIYATSKAGDSESFLLRSFSKDAWSMESNWIGYVAVATDEGKIALGRRDIVVAWRGTIQGSEWVSNFHLDLDPAPLIFGTESRAQLHNGFYSLYTSENLTLQSARNQVLSEITRLVELYKDEEISITITGHSLGAALATINAVDIVANKFNIPKDQPQKACPVTAFPFASPRVGNSSFAKIFSDFKDLRALVIRNETDVVPKSLLLVYYAVGEELLIDTRKSKFLKSGVSAHNMEVYLHGVAGTQGSKGGFNLEVNRDIALVNKSNDGLKDEYDIPINWRVVENKGMVQQSDGSWKLMEEHNDDILAIRA</sequence>
<dbReference type="Gene3D" id="3.40.50.1820">
    <property type="entry name" value="alpha/beta hydrolase"/>
    <property type="match status" value="1"/>
</dbReference>
<dbReference type="PANTHER" id="PTHR31828">
    <property type="entry name" value="PHOSPHOLIPASE A1-IIGAMMA"/>
    <property type="match status" value="1"/>
</dbReference>
<dbReference type="InterPro" id="IPR033556">
    <property type="entry name" value="PLA"/>
</dbReference>
<dbReference type="SUPFAM" id="SSF53474">
    <property type="entry name" value="alpha/beta-Hydrolases"/>
    <property type="match status" value="1"/>
</dbReference>
<dbReference type="GO" id="GO:0016042">
    <property type="term" value="P:lipid catabolic process"/>
    <property type="evidence" value="ECO:0007669"/>
    <property type="project" value="UniProtKB-UniRule"/>
</dbReference>
<keyword evidence="8" id="KW-1185">Reference proteome</keyword>
<evidence type="ECO:0000313" key="7">
    <source>
        <dbReference type="EMBL" id="KAI5386791.1"/>
    </source>
</evidence>
<reference evidence="7 8" key="1">
    <citation type="journal article" date="2022" name="Nat. Genet.">
        <title>Improved pea reference genome and pan-genome highlight genomic features and evolutionary characteristics.</title>
        <authorList>
            <person name="Yang T."/>
            <person name="Liu R."/>
            <person name="Luo Y."/>
            <person name="Hu S."/>
            <person name="Wang D."/>
            <person name="Wang C."/>
            <person name="Pandey M.K."/>
            <person name="Ge S."/>
            <person name="Xu Q."/>
            <person name="Li N."/>
            <person name="Li G."/>
            <person name="Huang Y."/>
            <person name="Saxena R.K."/>
            <person name="Ji Y."/>
            <person name="Li M."/>
            <person name="Yan X."/>
            <person name="He Y."/>
            <person name="Liu Y."/>
            <person name="Wang X."/>
            <person name="Xiang C."/>
            <person name="Varshney R.K."/>
            <person name="Ding H."/>
            <person name="Gao S."/>
            <person name="Zong X."/>
        </authorList>
    </citation>
    <scope>NUCLEOTIDE SEQUENCE [LARGE SCALE GENOMIC DNA]</scope>
    <source>
        <strain evidence="7 8">cv. Zhongwan 6</strain>
    </source>
</reference>
<keyword evidence="2 5" id="KW-0378">Hydrolase</keyword>
<dbReference type="GO" id="GO:0008970">
    <property type="term" value="F:phospholipase A1 activity"/>
    <property type="evidence" value="ECO:0007669"/>
    <property type="project" value="UniProtKB-UniRule"/>
</dbReference>
<dbReference type="AlphaFoldDB" id="A0A9D4VQ94"/>
<name>A0A9D4VQ94_PEA</name>
<comment type="function">
    <text evidence="5">Acylhydrolase that catalyzes the hydrolysis of phospholipids at the sn-1 position.</text>
</comment>
<dbReference type="Pfam" id="PF01764">
    <property type="entry name" value="Lipase_3"/>
    <property type="match status" value="1"/>
</dbReference>
<evidence type="ECO:0000256" key="3">
    <source>
        <dbReference type="ARBA" id="ARBA00022963"/>
    </source>
</evidence>
<organism evidence="7 8">
    <name type="scientific">Pisum sativum</name>
    <name type="common">Garden pea</name>
    <name type="synonym">Lathyrus oleraceus</name>
    <dbReference type="NCBI Taxonomy" id="3888"/>
    <lineage>
        <taxon>Eukaryota</taxon>
        <taxon>Viridiplantae</taxon>
        <taxon>Streptophyta</taxon>
        <taxon>Embryophyta</taxon>
        <taxon>Tracheophyta</taxon>
        <taxon>Spermatophyta</taxon>
        <taxon>Magnoliopsida</taxon>
        <taxon>eudicotyledons</taxon>
        <taxon>Gunneridae</taxon>
        <taxon>Pentapetalae</taxon>
        <taxon>rosids</taxon>
        <taxon>fabids</taxon>
        <taxon>Fabales</taxon>
        <taxon>Fabaceae</taxon>
        <taxon>Papilionoideae</taxon>
        <taxon>50 kb inversion clade</taxon>
        <taxon>NPAAA clade</taxon>
        <taxon>Hologalegina</taxon>
        <taxon>IRL clade</taxon>
        <taxon>Fabeae</taxon>
        <taxon>Lathyrus</taxon>
    </lineage>
</organism>
<dbReference type="InterPro" id="IPR002921">
    <property type="entry name" value="Fungal_lipase-type"/>
</dbReference>
<dbReference type="GO" id="GO:0005737">
    <property type="term" value="C:cytoplasm"/>
    <property type="evidence" value="ECO:0007669"/>
    <property type="project" value="UniProtKB-ARBA"/>
</dbReference>
<evidence type="ECO:0000256" key="2">
    <source>
        <dbReference type="ARBA" id="ARBA00022801"/>
    </source>
</evidence>
<dbReference type="EC" id="3.1.1.-" evidence="5"/>
<dbReference type="CDD" id="cd00519">
    <property type="entry name" value="Lipase_3"/>
    <property type="match status" value="1"/>
</dbReference>
<gene>
    <name evidence="7" type="ORF">KIW84_073074</name>
</gene>
<dbReference type="OrthoDB" id="438440at2759"/>
<evidence type="ECO:0000313" key="8">
    <source>
        <dbReference type="Proteomes" id="UP001058974"/>
    </source>
</evidence>
<dbReference type="InterPro" id="IPR029058">
    <property type="entry name" value="AB_hydrolase_fold"/>
</dbReference>
<keyword evidence="3 5" id="KW-0442">Lipid degradation</keyword>
<comment type="similarity">
    <text evidence="1 5">Belongs to the AB hydrolase superfamily. Lipase family.</text>
</comment>
<dbReference type="EMBL" id="JAMSHJ010000007">
    <property type="protein sequence ID" value="KAI5386791.1"/>
    <property type="molecule type" value="Genomic_DNA"/>
</dbReference>
<proteinExistence type="inferred from homology"/>
<dbReference type="Proteomes" id="UP001058974">
    <property type="component" value="Chromosome 7"/>
</dbReference>